<dbReference type="InterPro" id="IPR005135">
    <property type="entry name" value="Endo/exonuclease/phosphatase"/>
</dbReference>
<evidence type="ECO:0000259" key="2">
    <source>
        <dbReference type="Pfam" id="PF03372"/>
    </source>
</evidence>
<dbReference type="EMBL" id="JACDZE010000001">
    <property type="protein sequence ID" value="MBA5628438.1"/>
    <property type="molecule type" value="Genomic_DNA"/>
</dbReference>
<feature type="transmembrane region" description="Helical" evidence="1">
    <location>
        <begin position="63"/>
        <end position="81"/>
    </location>
</feature>
<proteinExistence type="predicted"/>
<feature type="transmembrane region" description="Helical" evidence="1">
    <location>
        <begin position="6"/>
        <end position="23"/>
    </location>
</feature>
<keyword evidence="3" id="KW-0540">Nuclease</keyword>
<accession>A0A838ZGN9</accession>
<dbReference type="Pfam" id="PF03372">
    <property type="entry name" value="Exo_endo_phos"/>
    <property type="match status" value="1"/>
</dbReference>
<sequence>MAIDLIFYFSSFLWISLSLIPLIQSPKWYIRIWDYPRFQFFCISILILLYAGIFVKFDQPMKWIILGLLIANTSYLFWFIYPYSFFSKKMLNSEQEKNPKHSIKFLTINVYQKNTAFQKVLTRIQEVQADVVFLLETDEKWKHEMQSLKSNFPYFIEVPKENTYGLLFYSKFPIQNKQVNYLIDKEIPSIVADLELGEKRIRIFGIHPTPPVPIENQESTERDAELLIVGKKAKEFDGPSIVFGDLNDVAWSHTTRLFLRISEMLDPRIGRGMFNTFHAKYPLMRWPLDHFFVSSHFRLIDLKIEKEVNSDHFPISIHLSVKFEDKEKELDATQSDHKEANKIISEAK</sequence>
<dbReference type="AlphaFoldDB" id="A0A838ZGN9"/>
<evidence type="ECO:0000256" key="1">
    <source>
        <dbReference type="SAM" id="Phobius"/>
    </source>
</evidence>
<evidence type="ECO:0000313" key="3">
    <source>
        <dbReference type="EMBL" id="MBA5628438.1"/>
    </source>
</evidence>
<keyword evidence="1" id="KW-0812">Transmembrane</keyword>
<keyword evidence="3" id="KW-0269">Exonuclease</keyword>
<keyword evidence="1" id="KW-1133">Transmembrane helix</keyword>
<dbReference type="Proteomes" id="UP000552241">
    <property type="component" value="Unassembled WGS sequence"/>
</dbReference>
<keyword evidence="3" id="KW-0255">Endonuclease</keyword>
<feature type="transmembrane region" description="Helical" evidence="1">
    <location>
        <begin position="35"/>
        <end position="57"/>
    </location>
</feature>
<comment type="caution">
    <text evidence="3">The sequence shown here is derived from an EMBL/GenBank/DDBJ whole genome shotgun (WGS) entry which is preliminary data.</text>
</comment>
<protein>
    <submittedName>
        <fullName evidence="3">Endonuclease/exonuclease/phosphatase family protein</fullName>
    </submittedName>
</protein>
<dbReference type="InterPro" id="IPR036691">
    <property type="entry name" value="Endo/exonu/phosph_ase_sf"/>
</dbReference>
<dbReference type="GO" id="GO:0004527">
    <property type="term" value="F:exonuclease activity"/>
    <property type="evidence" value="ECO:0007669"/>
    <property type="project" value="UniProtKB-KW"/>
</dbReference>
<keyword evidence="1" id="KW-0472">Membrane</keyword>
<organism evidence="3 4">
    <name type="scientific">Moheibacter lacus</name>
    <dbReference type="NCBI Taxonomy" id="2745851"/>
    <lineage>
        <taxon>Bacteria</taxon>
        <taxon>Pseudomonadati</taxon>
        <taxon>Bacteroidota</taxon>
        <taxon>Flavobacteriia</taxon>
        <taxon>Flavobacteriales</taxon>
        <taxon>Weeksellaceae</taxon>
        <taxon>Moheibacter</taxon>
    </lineage>
</organism>
<feature type="domain" description="Endonuclease/exonuclease/phosphatase" evidence="2">
    <location>
        <begin position="106"/>
        <end position="312"/>
    </location>
</feature>
<name>A0A838ZGN9_9FLAO</name>
<reference evidence="3 4" key="1">
    <citation type="submission" date="2020-07" db="EMBL/GenBank/DDBJ databases">
        <title>Moheibacter lacus sp. nov., a member of the family Flavobacteriaceae isolated from freshwater lake sediment.</title>
        <authorList>
            <person name="Liu Y."/>
        </authorList>
    </citation>
    <scope>NUCLEOTIDE SEQUENCE [LARGE SCALE GENOMIC DNA]</scope>
    <source>
        <strain evidence="3 4">BDHS18</strain>
    </source>
</reference>
<gene>
    <name evidence="3" type="ORF">HU137_01485</name>
</gene>
<dbReference type="SUPFAM" id="SSF56219">
    <property type="entry name" value="DNase I-like"/>
    <property type="match status" value="1"/>
</dbReference>
<dbReference type="Gene3D" id="3.60.10.10">
    <property type="entry name" value="Endonuclease/exonuclease/phosphatase"/>
    <property type="match status" value="1"/>
</dbReference>
<evidence type="ECO:0000313" key="4">
    <source>
        <dbReference type="Proteomes" id="UP000552241"/>
    </source>
</evidence>
<keyword evidence="4" id="KW-1185">Reference proteome</keyword>
<keyword evidence="3" id="KW-0378">Hydrolase</keyword>
<dbReference type="RefSeq" id="WP_182042037.1">
    <property type="nucleotide sequence ID" value="NZ_JACDZE010000001.1"/>
</dbReference>
<dbReference type="GO" id="GO:0004519">
    <property type="term" value="F:endonuclease activity"/>
    <property type="evidence" value="ECO:0007669"/>
    <property type="project" value="UniProtKB-KW"/>
</dbReference>